<evidence type="ECO:0000256" key="4">
    <source>
        <dbReference type="ARBA" id="ARBA00023136"/>
    </source>
</evidence>
<dbReference type="InParanoid" id="A0A165ZNP9"/>
<dbReference type="STRING" id="1314781.A0A165ZNP9"/>
<comment type="subcellular location">
    <subcellularLocation>
        <location evidence="1">Membrane</location>
        <topology evidence="1">Multi-pass membrane protein</topology>
    </subcellularLocation>
</comment>
<keyword evidence="3 5" id="KW-1133">Transmembrane helix</keyword>
<evidence type="ECO:0000256" key="1">
    <source>
        <dbReference type="ARBA" id="ARBA00004141"/>
    </source>
</evidence>
<keyword evidence="4 5" id="KW-0472">Membrane</keyword>
<reference evidence="6 7" key="1">
    <citation type="journal article" date="2016" name="Mol. Biol. Evol.">
        <title>Comparative Genomics of Early-Diverging Mushroom-Forming Fungi Provides Insights into the Origins of Lignocellulose Decay Capabilities.</title>
        <authorList>
            <person name="Nagy L.G."/>
            <person name="Riley R."/>
            <person name="Tritt A."/>
            <person name="Adam C."/>
            <person name="Daum C."/>
            <person name="Floudas D."/>
            <person name="Sun H."/>
            <person name="Yadav J.S."/>
            <person name="Pangilinan J."/>
            <person name="Larsson K.H."/>
            <person name="Matsuura K."/>
            <person name="Barry K."/>
            <person name="Labutti K."/>
            <person name="Kuo R."/>
            <person name="Ohm R.A."/>
            <person name="Bhattacharya S.S."/>
            <person name="Shirouzu T."/>
            <person name="Yoshinaga Y."/>
            <person name="Martin F.M."/>
            <person name="Grigoriev I.V."/>
            <person name="Hibbett D.S."/>
        </authorList>
    </citation>
    <scope>NUCLEOTIDE SEQUENCE [LARGE SCALE GENOMIC DNA]</scope>
    <source>
        <strain evidence="6 7">HHB12029</strain>
    </source>
</reference>
<feature type="transmembrane region" description="Helical" evidence="5">
    <location>
        <begin position="20"/>
        <end position="46"/>
    </location>
</feature>
<organism evidence="6 7">
    <name type="scientific">Exidia glandulosa HHB12029</name>
    <dbReference type="NCBI Taxonomy" id="1314781"/>
    <lineage>
        <taxon>Eukaryota</taxon>
        <taxon>Fungi</taxon>
        <taxon>Dikarya</taxon>
        <taxon>Basidiomycota</taxon>
        <taxon>Agaricomycotina</taxon>
        <taxon>Agaricomycetes</taxon>
        <taxon>Auriculariales</taxon>
        <taxon>Exidiaceae</taxon>
        <taxon>Exidia</taxon>
    </lineage>
</organism>
<dbReference type="Pfam" id="PF00153">
    <property type="entry name" value="Mito_carr"/>
    <property type="match status" value="1"/>
</dbReference>
<name>A0A165ZNP9_EXIGL</name>
<dbReference type="Proteomes" id="UP000077266">
    <property type="component" value="Unassembled WGS sequence"/>
</dbReference>
<dbReference type="AlphaFoldDB" id="A0A165ZNP9"/>
<evidence type="ECO:0008006" key="8">
    <source>
        <dbReference type="Google" id="ProtNLM"/>
    </source>
</evidence>
<proteinExistence type="predicted"/>
<evidence type="ECO:0000313" key="6">
    <source>
        <dbReference type="EMBL" id="KZV84439.1"/>
    </source>
</evidence>
<gene>
    <name evidence="6" type="ORF">EXIGLDRAFT_753855</name>
</gene>
<dbReference type="Gene3D" id="1.50.40.10">
    <property type="entry name" value="Mitochondrial carrier domain"/>
    <property type="match status" value="1"/>
</dbReference>
<dbReference type="OrthoDB" id="2949651at2759"/>
<protein>
    <recommendedName>
        <fullName evidence="8">Mitochondrial carrier</fullName>
    </recommendedName>
</protein>
<evidence type="ECO:0000256" key="2">
    <source>
        <dbReference type="ARBA" id="ARBA00022692"/>
    </source>
</evidence>
<accession>A0A165ZNP9</accession>
<dbReference type="SUPFAM" id="SSF103506">
    <property type="entry name" value="Mitochondrial carrier"/>
    <property type="match status" value="2"/>
</dbReference>
<evidence type="ECO:0000256" key="5">
    <source>
        <dbReference type="SAM" id="Phobius"/>
    </source>
</evidence>
<dbReference type="EMBL" id="KV426225">
    <property type="protein sequence ID" value="KZV84439.1"/>
    <property type="molecule type" value="Genomic_DNA"/>
</dbReference>
<sequence>MSDATTSENDSYWIPRRVALVVGGLLVVYLTVNPTVFAMLTVGGALSGVLTRYRVHYAPLNQPLDIEAKVPTTTPVTSYLDVLLRVRRAEGYGGLLRGAVPTAFVTLVWRILPYFLPWHEVQRVFWHALPDGELGTLCAQLTWLAISIPLLVIVNREVTGPHLLNWKSPRTAFASLFSPSERSQPWTLLWTASPIVVAEIIRLSFVHASDFACLFVEKTANEYMRADPVLKEHLERGPLTLSLALIIAQSMAVVAVVKGLTAVLVCPLEVAVIRLSCQRPGPVNEVDPEEQARKEVIPESTPEPVIRLRDTSYNGLWDCLSTVRREEGWSALYRAFWVTLLFMHGPVFDAFSIRW</sequence>
<evidence type="ECO:0000256" key="3">
    <source>
        <dbReference type="ARBA" id="ARBA00022989"/>
    </source>
</evidence>
<keyword evidence="7" id="KW-1185">Reference proteome</keyword>
<dbReference type="InterPro" id="IPR023395">
    <property type="entry name" value="MCP_dom_sf"/>
</dbReference>
<dbReference type="GO" id="GO:0016020">
    <property type="term" value="C:membrane"/>
    <property type="evidence" value="ECO:0007669"/>
    <property type="project" value="UniProtKB-SubCell"/>
</dbReference>
<keyword evidence="2 5" id="KW-0812">Transmembrane</keyword>
<dbReference type="InterPro" id="IPR018108">
    <property type="entry name" value="MCP_transmembrane"/>
</dbReference>
<evidence type="ECO:0000313" key="7">
    <source>
        <dbReference type="Proteomes" id="UP000077266"/>
    </source>
</evidence>